<keyword evidence="2 6" id="KW-0732">Signal</keyword>
<evidence type="ECO:0000256" key="3">
    <source>
        <dbReference type="ARBA" id="ARBA00023136"/>
    </source>
</evidence>
<evidence type="ECO:0000256" key="4">
    <source>
        <dbReference type="ARBA" id="ARBA00023139"/>
    </source>
</evidence>
<keyword evidence="8" id="KW-1185">Reference proteome</keyword>
<evidence type="ECO:0000313" key="8">
    <source>
        <dbReference type="Proteomes" id="UP000289856"/>
    </source>
</evidence>
<evidence type="ECO:0000256" key="2">
    <source>
        <dbReference type="ARBA" id="ARBA00022729"/>
    </source>
</evidence>
<evidence type="ECO:0000256" key="1">
    <source>
        <dbReference type="ARBA" id="ARBA00022475"/>
    </source>
</evidence>
<dbReference type="AlphaFoldDB" id="A0A3T1CZA6"/>
<name>A0A3T1CZA6_9BACL</name>
<accession>A0A3T1CZA6</accession>
<evidence type="ECO:0000313" key="7">
    <source>
        <dbReference type="EMBL" id="BBI31164.1"/>
    </source>
</evidence>
<dbReference type="OrthoDB" id="9798191at2"/>
<dbReference type="InterPro" id="IPR006059">
    <property type="entry name" value="SBP"/>
</dbReference>
<organism evidence="7 8">
    <name type="scientific">Cohnella abietis</name>
    <dbReference type="NCBI Taxonomy" id="2507935"/>
    <lineage>
        <taxon>Bacteria</taxon>
        <taxon>Bacillati</taxon>
        <taxon>Bacillota</taxon>
        <taxon>Bacilli</taxon>
        <taxon>Bacillales</taxon>
        <taxon>Paenibacillaceae</taxon>
        <taxon>Cohnella</taxon>
    </lineage>
</organism>
<protein>
    <submittedName>
        <fullName evidence="7">ABC transporter substrate-binding protein</fullName>
    </submittedName>
</protein>
<dbReference type="EMBL" id="AP019400">
    <property type="protein sequence ID" value="BBI31164.1"/>
    <property type="molecule type" value="Genomic_DNA"/>
</dbReference>
<keyword evidence="3" id="KW-0472">Membrane</keyword>
<keyword evidence="4" id="KW-0564">Palmitate</keyword>
<dbReference type="Pfam" id="PF01547">
    <property type="entry name" value="SBP_bac_1"/>
    <property type="match status" value="1"/>
</dbReference>
<gene>
    <name evidence="7" type="primary">msmE_1</name>
    <name evidence="7" type="ORF">KCTCHS21_05630</name>
</gene>
<evidence type="ECO:0000256" key="5">
    <source>
        <dbReference type="ARBA" id="ARBA00023288"/>
    </source>
</evidence>
<sequence length="415" mass="45799">MRKITSVILVSIILLLALNACGNNTNNNAAGDSGKKVKLEFFQNKVEAKASFDKLVKKFNDANPNIVVTQVNPPDAETVLKTRVSKKDIPDIIGMGATDTFSQLSKAGLFIDFSGDPLTTNLQPVYTETLKKLTGSEQLNGIPYSANASGIIYNKQMFTELGLTIPTTWDELIAVAQKVKDAGKIPFYLTNKDSWTLLVPFNSLSSNIVGINFYDQRKEGTIKFDSPKFREVAEKQLKLLDFGHKDMAGKNYNDGNTAFAKGESAMYLQGVWAIPEILKANPEMQLGVFPFPATNEPANNKVVSGVDTLLTISKNTGHLEEAKKFIAFLQQAENIQAYIDEQKAFSAVKGVNQSDATVQDLKAAFDSGNIVDFSDHYIPSAMKADSIIQSFYQKKNLDAYVKEFDNEWDKVASRK</sequence>
<feature type="chain" id="PRO_5039385195" evidence="6">
    <location>
        <begin position="23"/>
        <end position="415"/>
    </location>
</feature>
<keyword evidence="5" id="KW-0449">Lipoprotein</keyword>
<evidence type="ECO:0000256" key="6">
    <source>
        <dbReference type="SAM" id="SignalP"/>
    </source>
</evidence>
<reference evidence="7 8" key="1">
    <citation type="submission" date="2019-01" db="EMBL/GenBank/DDBJ databases">
        <title>Complete genome sequence of Cohnella hallensis HS21 isolated from Korean fir (Abies koreana) rhizospheric soil.</title>
        <authorList>
            <person name="Jiang L."/>
            <person name="Kang S.W."/>
            <person name="Kim S."/>
            <person name="Jung J."/>
            <person name="Kim C.Y."/>
            <person name="Kim D.H."/>
            <person name="Kim S.W."/>
            <person name="Lee J."/>
        </authorList>
    </citation>
    <scope>NUCLEOTIDE SEQUENCE [LARGE SCALE GENOMIC DNA]</scope>
    <source>
        <strain evidence="7 8">HS21</strain>
    </source>
</reference>
<dbReference type="RefSeq" id="WP_130605030.1">
    <property type="nucleotide sequence ID" value="NZ_AP019400.1"/>
</dbReference>
<dbReference type="SUPFAM" id="SSF53850">
    <property type="entry name" value="Periplasmic binding protein-like II"/>
    <property type="match status" value="1"/>
</dbReference>
<dbReference type="Proteomes" id="UP000289856">
    <property type="component" value="Chromosome"/>
</dbReference>
<feature type="signal peptide" evidence="6">
    <location>
        <begin position="1"/>
        <end position="22"/>
    </location>
</feature>
<keyword evidence="1" id="KW-1003">Cell membrane</keyword>
<dbReference type="Gene3D" id="3.40.190.10">
    <property type="entry name" value="Periplasmic binding protein-like II"/>
    <property type="match status" value="2"/>
</dbReference>
<dbReference type="PANTHER" id="PTHR43649">
    <property type="entry name" value="ARABINOSE-BINDING PROTEIN-RELATED"/>
    <property type="match status" value="1"/>
</dbReference>
<dbReference type="PANTHER" id="PTHR43649:SF33">
    <property type="entry name" value="POLYGALACTURONAN_RHAMNOGALACTURONAN-BINDING PROTEIN YTCQ"/>
    <property type="match status" value="1"/>
</dbReference>
<dbReference type="InterPro" id="IPR050490">
    <property type="entry name" value="Bact_solute-bd_prot1"/>
</dbReference>
<proteinExistence type="predicted"/>
<dbReference type="KEGG" id="cohn:KCTCHS21_05630"/>